<evidence type="ECO:0000256" key="1">
    <source>
        <dbReference type="ARBA" id="ARBA00000085"/>
    </source>
</evidence>
<dbReference type="EMBL" id="JACHHQ010000002">
    <property type="protein sequence ID" value="MBB5199332.1"/>
    <property type="molecule type" value="Genomic_DNA"/>
</dbReference>
<dbReference type="Proteomes" id="UP000571084">
    <property type="component" value="Unassembled WGS sequence"/>
</dbReference>
<dbReference type="PRINTS" id="PR00344">
    <property type="entry name" value="BCTRLSENSOR"/>
</dbReference>
<reference evidence="16 17" key="1">
    <citation type="submission" date="2020-08" db="EMBL/GenBank/DDBJ databases">
        <title>Genomic Encyclopedia of Type Strains, Phase IV (KMG-IV): sequencing the most valuable type-strain genomes for metagenomic binning, comparative biology and taxonomic classification.</title>
        <authorList>
            <person name="Goeker M."/>
        </authorList>
    </citation>
    <scope>NUCLEOTIDE SEQUENCE [LARGE SCALE GENOMIC DNA]</scope>
    <source>
        <strain evidence="16 17">DSM 23240</strain>
    </source>
</reference>
<keyword evidence="8 16" id="KW-0418">Kinase</keyword>
<dbReference type="GO" id="GO:0000166">
    <property type="term" value="F:nucleotide binding"/>
    <property type="evidence" value="ECO:0007669"/>
    <property type="project" value="UniProtKB-KW"/>
</dbReference>
<evidence type="ECO:0000256" key="10">
    <source>
        <dbReference type="ARBA" id="ARBA00023026"/>
    </source>
</evidence>
<dbReference type="InterPro" id="IPR003594">
    <property type="entry name" value="HATPase_dom"/>
</dbReference>
<dbReference type="SUPFAM" id="SSF47384">
    <property type="entry name" value="Homodimeric domain of signal transducing histidine kinase"/>
    <property type="match status" value="1"/>
</dbReference>
<dbReference type="EC" id="2.7.13.3" evidence="3"/>
<evidence type="ECO:0000256" key="2">
    <source>
        <dbReference type="ARBA" id="ARBA00012202"/>
    </source>
</evidence>
<dbReference type="Gene3D" id="1.10.287.130">
    <property type="match status" value="1"/>
</dbReference>
<dbReference type="Pfam" id="PF07701">
    <property type="entry name" value="HNOBA"/>
    <property type="match status" value="2"/>
</dbReference>
<keyword evidence="10" id="KW-0843">Virulence</keyword>
<dbReference type="InterPro" id="IPR036097">
    <property type="entry name" value="HisK_dim/P_sf"/>
</dbReference>
<dbReference type="CDD" id="cd16922">
    <property type="entry name" value="HATPase_EvgS-ArcB-TorS-like"/>
    <property type="match status" value="1"/>
</dbReference>
<proteinExistence type="predicted"/>
<keyword evidence="6" id="KW-0732">Signal</keyword>
<dbReference type="FunFam" id="3.30.565.10:FF:000010">
    <property type="entry name" value="Sensor histidine kinase RcsC"/>
    <property type="match status" value="1"/>
</dbReference>
<accession>A0A840RQB4</accession>
<keyword evidence="5" id="KW-0808">Transferase</keyword>
<organism evidence="16 17">
    <name type="scientific">Glaciimonas immobilis</name>
    <dbReference type="NCBI Taxonomy" id="728004"/>
    <lineage>
        <taxon>Bacteria</taxon>
        <taxon>Pseudomonadati</taxon>
        <taxon>Pseudomonadota</taxon>
        <taxon>Betaproteobacteria</taxon>
        <taxon>Burkholderiales</taxon>
        <taxon>Oxalobacteraceae</taxon>
        <taxon>Glaciimonas</taxon>
    </lineage>
</organism>
<comment type="catalytic activity">
    <reaction evidence="1">
        <text>ATP + protein L-histidine = ADP + protein N-phospho-L-histidine.</text>
        <dbReference type="EC" id="2.7.13.3"/>
    </reaction>
</comment>
<keyword evidence="4" id="KW-0597">Phosphoprotein</keyword>
<dbReference type="InterPro" id="IPR003661">
    <property type="entry name" value="HisK_dim/P_dom"/>
</dbReference>
<evidence type="ECO:0000256" key="12">
    <source>
        <dbReference type="ARBA" id="ARBA00058004"/>
    </source>
</evidence>
<feature type="coiled-coil region" evidence="14">
    <location>
        <begin position="169"/>
        <end position="200"/>
    </location>
</feature>
<comment type="caution">
    <text evidence="16">The sequence shown here is derived from an EMBL/GenBank/DDBJ whole genome shotgun (WGS) entry which is preliminary data.</text>
</comment>
<evidence type="ECO:0000256" key="11">
    <source>
        <dbReference type="ARBA" id="ARBA00023293"/>
    </source>
</evidence>
<dbReference type="InterPro" id="IPR004358">
    <property type="entry name" value="Sig_transdc_His_kin-like_C"/>
</dbReference>
<evidence type="ECO:0000313" key="17">
    <source>
        <dbReference type="Proteomes" id="UP000571084"/>
    </source>
</evidence>
<evidence type="ECO:0000256" key="8">
    <source>
        <dbReference type="ARBA" id="ARBA00022777"/>
    </source>
</evidence>
<dbReference type="SUPFAM" id="SSF55874">
    <property type="entry name" value="ATPase domain of HSP90 chaperone/DNA topoisomerase II/histidine kinase"/>
    <property type="match status" value="1"/>
</dbReference>
<protein>
    <recommendedName>
        <fullName evidence="13">Virulence sensor protein BvgS</fullName>
        <ecNumber evidence="3">2.7.13.3</ecNumber>
        <ecNumber evidence="2">4.6.1.2</ecNumber>
    </recommendedName>
</protein>
<keyword evidence="14" id="KW-0175">Coiled coil</keyword>
<dbReference type="SMART" id="SM00388">
    <property type="entry name" value="HisKA"/>
    <property type="match status" value="1"/>
</dbReference>
<dbReference type="SMART" id="SM00387">
    <property type="entry name" value="HATPase_c"/>
    <property type="match status" value="1"/>
</dbReference>
<keyword evidence="11" id="KW-0141">cGMP biosynthesis</keyword>
<dbReference type="InterPro" id="IPR011645">
    <property type="entry name" value="HNOB_dom_associated"/>
</dbReference>
<dbReference type="Pfam" id="PF00512">
    <property type="entry name" value="HisKA"/>
    <property type="match status" value="1"/>
</dbReference>
<dbReference type="Pfam" id="PF02518">
    <property type="entry name" value="HATPase_c"/>
    <property type="match status" value="1"/>
</dbReference>
<evidence type="ECO:0000256" key="5">
    <source>
        <dbReference type="ARBA" id="ARBA00022679"/>
    </source>
</evidence>
<dbReference type="PANTHER" id="PTHR43711">
    <property type="entry name" value="TWO-COMPONENT HISTIDINE KINASE"/>
    <property type="match status" value="1"/>
</dbReference>
<evidence type="ECO:0000256" key="4">
    <source>
        <dbReference type="ARBA" id="ARBA00022553"/>
    </source>
</evidence>
<evidence type="ECO:0000256" key="7">
    <source>
        <dbReference type="ARBA" id="ARBA00022741"/>
    </source>
</evidence>
<keyword evidence="9" id="KW-0902">Two-component regulatory system</keyword>
<evidence type="ECO:0000313" key="16">
    <source>
        <dbReference type="EMBL" id="MBB5199332.1"/>
    </source>
</evidence>
<evidence type="ECO:0000256" key="9">
    <source>
        <dbReference type="ARBA" id="ARBA00023012"/>
    </source>
</evidence>
<keyword evidence="7" id="KW-0547">Nucleotide-binding</keyword>
<comment type="function">
    <text evidence="12">Member of the two-component regulatory system BvgS/BvgA. Phosphorylates BvgA via a four-step phosphorelay in response to environmental signals.</text>
</comment>
<name>A0A840RQB4_9BURK</name>
<dbReference type="GO" id="GO:0000155">
    <property type="term" value="F:phosphorelay sensor kinase activity"/>
    <property type="evidence" value="ECO:0007669"/>
    <property type="project" value="InterPro"/>
</dbReference>
<evidence type="ECO:0000256" key="6">
    <source>
        <dbReference type="ARBA" id="ARBA00022729"/>
    </source>
</evidence>
<dbReference type="PANTHER" id="PTHR43711:SF1">
    <property type="entry name" value="HISTIDINE KINASE 1"/>
    <property type="match status" value="1"/>
</dbReference>
<dbReference type="PROSITE" id="PS50109">
    <property type="entry name" value="HIS_KIN"/>
    <property type="match status" value="1"/>
</dbReference>
<keyword evidence="17" id="KW-1185">Reference proteome</keyword>
<dbReference type="AlphaFoldDB" id="A0A840RQB4"/>
<feature type="domain" description="Histidine kinase" evidence="15">
    <location>
        <begin position="214"/>
        <end position="435"/>
    </location>
</feature>
<dbReference type="InterPro" id="IPR036890">
    <property type="entry name" value="HATPase_C_sf"/>
</dbReference>
<gene>
    <name evidence="16" type="ORF">HNR39_001159</name>
</gene>
<dbReference type="RefSeq" id="WP_168055128.1">
    <property type="nucleotide sequence ID" value="NZ_JAAOZT010000006.1"/>
</dbReference>
<sequence>MGKKNSAPALLHGIPPELMPAVFPFHVIFDNTGQIVQHGENINRLSSSVVCGAVVQDLFRVDTPTGLSMNFDSIASQLFSVFLVECLESKHILKGQMLILNRRQGNLMLFLGSPLVSDVQSVKSLGLSFNDFALHDSTVDFLFLIEAKARMMHDLHHLAERLAREVKVRDEVELALKVLNQKLEQRVQERTAELAIQKDKAEVANSTKSKFLSNMSHELRTPLNAILGYTQILQSDPHLNQRQFTGLHTIYQSGEHLLMIINDLLDIGKIEAGKFELSLKVFDLQPFLQAITQMISVKAQQKDLVFTIEIGLHLPKTVRLDELRLRQIFLNLLSNAVKFTESGQITFRISSKSLERGQVCLRFEVEDSGIGIAPDHLQKIFRPFEQVGNLKNQRGGSGLGLSISTHLLQLMESNMHVESEVGKGSIFWFELLMDRIDTDGEFDTASTSQMSHGQAVIESPECLIIPRADEIEKLYQLALAGNVRNIIKYAQKMIERDTRYRMFGEKLCVLANDYQTKAILTLIERHMVAKDSK</sequence>
<dbReference type="InterPro" id="IPR042463">
    <property type="entry name" value="HNOB_dom_associated_sf"/>
</dbReference>
<evidence type="ECO:0000256" key="14">
    <source>
        <dbReference type="SAM" id="Coils"/>
    </source>
</evidence>
<dbReference type="CDD" id="cd00082">
    <property type="entry name" value="HisKA"/>
    <property type="match status" value="1"/>
</dbReference>
<dbReference type="Gene3D" id="3.30.565.10">
    <property type="entry name" value="Histidine kinase-like ATPase, C-terminal domain"/>
    <property type="match status" value="1"/>
</dbReference>
<dbReference type="InterPro" id="IPR050736">
    <property type="entry name" value="Sensor_HK_Regulatory"/>
</dbReference>
<evidence type="ECO:0000259" key="15">
    <source>
        <dbReference type="PROSITE" id="PS50109"/>
    </source>
</evidence>
<evidence type="ECO:0000256" key="13">
    <source>
        <dbReference type="ARBA" id="ARBA00070152"/>
    </source>
</evidence>
<dbReference type="GO" id="GO:0004383">
    <property type="term" value="F:guanylate cyclase activity"/>
    <property type="evidence" value="ECO:0007669"/>
    <property type="project" value="UniProtKB-EC"/>
</dbReference>
<dbReference type="Gene3D" id="3.30.450.260">
    <property type="entry name" value="Haem NO binding associated domain"/>
    <property type="match status" value="1"/>
</dbReference>
<evidence type="ECO:0000256" key="3">
    <source>
        <dbReference type="ARBA" id="ARBA00012438"/>
    </source>
</evidence>
<dbReference type="InterPro" id="IPR005467">
    <property type="entry name" value="His_kinase_dom"/>
</dbReference>
<dbReference type="EC" id="4.6.1.2" evidence="2"/>